<keyword evidence="3" id="KW-0762">Sugar transport</keyword>
<evidence type="ECO:0000259" key="9">
    <source>
        <dbReference type="PROSITE" id="PS50893"/>
    </source>
</evidence>
<protein>
    <submittedName>
        <fullName evidence="10">Sugar ABC transporter ATP-binding protein</fullName>
    </submittedName>
</protein>
<keyword evidence="6 10" id="KW-0067">ATP-binding</keyword>
<keyword evidence="8" id="KW-0472">Membrane</keyword>
<evidence type="ECO:0000256" key="2">
    <source>
        <dbReference type="ARBA" id="ARBA00022475"/>
    </source>
</evidence>
<feature type="domain" description="ABC transporter" evidence="9">
    <location>
        <begin position="240"/>
        <end position="486"/>
    </location>
</feature>
<dbReference type="PROSITE" id="PS00211">
    <property type="entry name" value="ABC_TRANSPORTER_1"/>
    <property type="match status" value="1"/>
</dbReference>
<dbReference type="CDD" id="cd03216">
    <property type="entry name" value="ABC_Carb_Monos_I"/>
    <property type="match status" value="1"/>
</dbReference>
<keyword evidence="1" id="KW-0813">Transport</keyword>
<organism evidence="10 11">
    <name type="scientific">Octadecabacter dasysiphoniae</name>
    <dbReference type="NCBI Taxonomy" id="2909341"/>
    <lineage>
        <taxon>Bacteria</taxon>
        <taxon>Pseudomonadati</taxon>
        <taxon>Pseudomonadota</taxon>
        <taxon>Alphaproteobacteria</taxon>
        <taxon>Rhodobacterales</taxon>
        <taxon>Roseobacteraceae</taxon>
        <taxon>Octadecabacter</taxon>
    </lineage>
</organism>
<sequence>MTQKFGAFVALEDVSFDLKVGEVHCLAGENGSGKSTLIKVINGVNTPEPGAQISFYDSAPAARVSPTDAKRHGVHVIWQDLALFPDLTVAENITFDSFIAAPFAPRGTAAKTDRAAQIITRLGVKLDPHAKLGDLSIAKRQLVAICRVLDANARIIFMDEPTASLTRKETQTLLDIVRKLSGDGISIVFVSHRLAEVLDVCERVTVLRDGAFVGSYPTEGMTQKRLSTLMTGLDLDEHPRDIENFGETAIEVRGLSRDAEYDDISFSVRRGEILGLTGLMGSGRTEIALSLFGMTQADQGAILIDGKPVNFRNSRAAIAAGIAYVSEDRLNLGLVQSQSIIKNTASTVLDDLAKPSFYLSPKRLRALCIDWIARLKTKVSDPRLPVSSLSGGNQQRIVLAKWLATNPKVLILDAPTVGVDVGAKAGIFEIVRELAAKGMAIILISDEASEIHTHTDRVLILRGGKVHKDLKPATVNEEALEEMINA</sequence>
<evidence type="ECO:0000256" key="6">
    <source>
        <dbReference type="ARBA" id="ARBA00022840"/>
    </source>
</evidence>
<dbReference type="PANTHER" id="PTHR43790:SF1">
    <property type="entry name" value="XYLOSE IMPORT ATP-BINDING PROTEIN XYLG"/>
    <property type="match status" value="1"/>
</dbReference>
<keyword evidence="4" id="KW-0677">Repeat</keyword>
<evidence type="ECO:0000256" key="4">
    <source>
        <dbReference type="ARBA" id="ARBA00022737"/>
    </source>
</evidence>
<dbReference type="Pfam" id="PF00005">
    <property type="entry name" value="ABC_tran"/>
    <property type="match status" value="2"/>
</dbReference>
<dbReference type="PANTHER" id="PTHR43790">
    <property type="entry name" value="CARBOHYDRATE TRANSPORT ATP-BINDING PROTEIN MG119-RELATED"/>
    <property type="match status" value="1"/>
</dbReference>
<proteinExistence type="predicted"/>
<keyword evidence="2" id="KW-1003">Cell membrane</keyword>
<evidence type="ECO:0000256" key="3">
    <source>
        <dbReference type="ARBA" id="ARBA00022597"/>
    </source>
</evidence>
<keyword evidence="5" id="KW-0547">Nucleotide-binding</keyword>
<dbReference type="Gene3D" id="3.40.50.300">
    <property type="entry name" value="P-loop containing nucleotide triphosphate hydrolases"/>
    <property type="match status" value="2"/>
</dbReference>
<dbReference type="InterPro" id="IPR050107">
    <property type="entry name" value="ABC_carbohydrate_import_ATPase"/>
</dbReference>
<dbReference type="EMBL" id="JAKGAQ010000002">
    <property type="protein sequence ID" value="MCF2870840.1"/>
    <property type="molecule type" value="Genomic_DNA"/>
</dbReference>
<dbReference type="Proteomes" id="UP001200557">
    <property type="component" value="Unassembled WGS sequence"/>
</dbReference>
<dbReference type="InterPro" id="IPR003439">
    <property type="entry name" value="ABC_transporter-like_ATP-bd"/>
</dbReference>
<evidence type="ECO:0000313" key="10">
    <source>
        <dbReference type="EMBL" id="MCF2870840.1"/>
    </source>
</evidence>
<keyword evidence="11" id="KW-1185">Reference proteome</keyword>
<keyword evidence="7" id="KW-1278">Translocase</keyword>
<evidence type="ECO:0000256" key="5">
    <source>
        <dbReference type="ARBA" id="ARBA00022741"/>
    </source>
</evidence>
<dbReference type="SUPFAM" id="SSF52540">
    <property type="entry name" value="P-loop containing nucleoside triphosphate hydrolases"/>
    <property type="match status" value="2"/>
</dbReference>
<dbReference type="InterPro" id="IPR027417">
    <property type="entry name" value="P-loop_NTPase"/>
</dbReference>
<accession>A0ABS9CWS3</accession>
<gene>
    <name evidence="10" type="ORF">L0664_07155</name>
</gene>
<dbReference type="PROSITE" id="PS50893">
    <property type="entry name" value="ABC_TRANSPORTER_2"/>
    <property type="match status" value="2"/>
</dbReference>
<evidence type="ECO:0000313" key="11">
    <source>
        <dbReference type="Proteomes" id="UP001200557"/>
    </source>
</evidence>
<dbReference type="GO" id="GO:0005524">
    <property type="term" value="F:ATP binding"/>
    <property type="evidence" value="ECO:0007669"/>
    <property type="project" value="UniProtKB-KW"/>
</dbReference>
<name>A0ABS9CWS3_9RHOB</name>
<dbReference type="RefSeq" id="WP_235224968.1">
    <property type="nucleotide sequence ID" value="NZ_JAKGAQ010000002.1"/>
</dbReference>
<evidence type="ECO:0000256" key="7">
    <source>
        <dbReference type="ARBA" id="ARBA00022967"/>
    </source>
</evidence>
<feature type="domain" description="ABC transporter" evidence="9">
    <location>
        <begin position="1"/>
        <end position="234"/>
    </location>
</feature>
<evidence type="ECO:0000256" key="1">
    <source>
        <dbReference type="ARBA" id="ARBA00022448"/>
    </source>
</evidence>
<evidence type="ECO:0000256" key="8">
    <source>
        <dbReference type="ARBA" id="ARBA00023136"/>
    </source>
</evidence>
<dbReference type="InterPro" id="IPR017871">
    <property type="entry name" value="ABC_transporter-like_CS"/>
</dbReference>
<dbReference type="CDD" id="cd03215">
    <property type="entry name" value="ABC_Carb_Monos_II"/>
    <property type="match status" value="1"/>
</dbReference>
<dbReference type="SMART" id="SM00382">
    <property type="entry name" value="AAA"/>
    <property type="match status" value="2"/>
</dbReference>
<dbReference type="InterPro" id="IPR003593">
    <property type="entry name" value="AAA+_ATPase"/>
</dbReference>
<reference evidence="10 11" key="1">
    <citation type="submission" date="2022-01" db="EMBL/GenBank/DDBJ databases">
        <title>Octadecabacter sp. nov., isolated from a marine alga.</title>
        <authorList>
            <person name="Jin M.S."/>
            <person name="Kim H.M."/>
            <person name="Han D.M."/>
            <person name="Jung J.J."/>
            <person name="Jeon C.O."/>
        </authorList>
    </citation>
    <scope>NUCLEOTIDE SEQUENCE [LARGE SCALE GENOMIC DNA]</scope>
    <source>
        <strain evidence="10 11">G9-8</strain>
    </source>
</reference>
<comment type="caution">
    <text evidence="10">The sequence shown here is derived from an EMBL/GenBank/DDBJ whole genome shotgun (WGS) entry which is preliminary data.</text>
</comment>